<dbReference type="InterPro" id="IPR023809">
    <property type="entry name" value="Thiopep_bacteriocin_synth_dom"/>
</dbReference>
<reference evidence="2 3" key="1">
    <citation type="submission" date="2019-03" db="EMBL/GenBank/DDBJ databases">
        <title>Sequencing the genomes of 1000 actinobacteria strains.</title>
        <authorList>
            <person name="Klenk H.-P."/>
        </authorList>
    </citation>
    <scope>NUCLEOTIDE SEQUENCE [LARGE SCALE GENOMIC DNA]</scope>
    <source>
        <strain evidence="2 3">DSM 43805</strain>
    </source>
</reference>
<dbReference type="OrthoDB" id="3607295at2"/>
<sequence length="291" mass="31812">MSATAGWIYRKVYVGVVDAGLDHLITRLAPQIQARSDLRGWFFIRYIDDGGPHLRLRVLPRDPDGDLAASLDAMIGDALRALPTLPPSWYRPVIVLPRAEQRGRPAVLRSVPDVYEPETDKYGLHTTVIAELLFQHSSAVAVQVLRDENNDEYSRKTVVPCLMQAVADAFVPSLGSHFWENYSNYWLRVCHADPGWRERFAAKAGELRATGVAVVAAEADLPAQAAAAVSAWRGYVGDAAEAYAADQHEPAPSAVSLAFHFAHLMNNRLGVGPLEEAYYGSLLSAHATAAV</sequence>
<dbReference type="EMBL" id="SNWR01000001">
    <property type="protein sequence ID" value="TDO36944.1"/>
    <property type="molecule type" value="Genomic_DNA"/>
</dbReference>
<proteinExistence type="predicted"/>
<accession>A0A4R6JKY8</accession>
<feature type="domain" description="Thiopeptide-type bacteriocin biosynthesis" evidence="1">
    <location>
        <begin position="7"/>
        <end position="285"/>
    </location>
</feature>
<dbReference type="Proteomes" id="UP000294901">
    <property type="component" value="Unassembled WGS sequence"/>
</dbReference>
<dbReference type="Pfam" id="PF14028">
    <property type="entry name" value="Lant_dehydr_C"/>
    <property type="match status" value="1"/>
</dbReference>
<evidence type="ECO:0000259" key="1">
    <source>
        <dbReference type="Pfam" id="PF14028"/>
    </source>
</evidence>
<dbReference type="RefSeq" id="WP_133871633.1">
    <property type="nucleotide sequence ID" value="NZ_BOMD01000072.1"/>
</dbReference>
<gene>
    <name evidence="2" type="ORF">C8E87_0534</name>
</gene>
<organism evidence="2 3">
    <name type="scientific">Paractinoplanes brasiliensis</name>
    <dbReference type="NCBI Taxonomy" id="52695"/>
    <lineage>
        <taxon>Bacteria</taxon>
        <taxon>Bacillati</taxon>
        <taxon>Actinomycetota</taxon>
        <taxon>Actinomycetes</taxon>
        <taxon>Micromonosporales</taxon>
        <taxon>Micromonosporaceae</taxon>
        <taxon>Paractinoplanes</taxon>
    </lineage>
</organism>
<evidence type="ECO:0000313" key="3">
    <source>
        <dbReference type="Proteomes" id="UP000294901"/>
    </source>
</evidence>
<keyword evidence="3" id="KW-1185">Reference proteome</keyword>
<comment type="caution">
    <text evidence="2">The sequence shown here is derived from an EMBL/GenBank/DDBJ whole genome shotgun (WGS) entry which is preliminary data.</text>
</comment>
<evidence type="ECO:0000313" key="2">
    <source>
        <dbReference type="EMBL" id="TDO36944.1"/>
    </source>
</evidence>
<protein>
    <submittedName>
        <fullName evidence="2">Thiopeptide-type bacteriocin biosynthesis protein</fullName>
    </submittedName>
</protein>
<dbReference type="AlphaFoldDB" id="A0A4R6JKY8"/>
<name>A0A4R6JKY8_9ACTN</name>